<evidence type="ECO:0000256" key="1">
    <source>
        <dbReference type="SAM" id="MobiDB-lite"/>
    </source>
</evidence>
<dbReference type="Pfam" id="PF25273">
    <property type="entry name" value="DUF7869"/>
    <property type="match status" value="1"/>
</dbReference>
<dbReference type="InterPro" id="IPR057191">
    <property type="entry name" value="DUF7869"/>
</dbReference>
<feature type="compositionally biased region" description="Basic residues" evidence="1">
    <location>
        <begin position="588"/>
        <end position="603"/>
    </location>
</feature>
<comment type="caution">
    <text evidence="3">The sequence shown here is derived from an EMBL/GenBank/DDBJ whole genome shotgun (WGS) entry which is preliminary data.</text>
</comment>
<gene>
    <name evidence="3" type="ORF">PC113_g21911</name>
</gene>
<dbReference type="AlphaFoldDB" id="A0A8T0Y739"/>
<feature type="compositionally biased region" description="Polar residues" evidence="1">
    <location>
        <begin position="624"/>
        <end position="636"/>
    </location>
</feature>
<feature type="compositionally biased region" description="Basic residues" evidence="1">
    <location>
        <begin position="641"/>
        <end position="654"/>
    </location>
</feature>
<evidence type="ECO:0000259" key="2">
    <source>
        <dbReference type="Pfam" id="PF25273"/>
    </source>
</evidence>
<reference evidence="3" key="1">
    <citation type="submission" date="2018-10" db="EMBL/GenBank/DDBJ databases">
        <title>Effector identification in a new, highly contiguous assembly of the strawberry crown rot pathogen Phytophthora cactorum.</title>
        <authorList>
            <person name="Armitage A.D."/>
            <person name="Nellist C.F."/>
            <person name="Bates H."/>
            <person name="Vickerstaff R.J."/>
            <person name="Harrison R.J."/>
        </authorList>
    </citation>
    <scope>NUCLEOTIDE SEQUENCE</scope>
    <source>
        <strain evidence="3">15-7</strain>
    </source>
</reference>
<dbReference type="VEuPathDB" id="FungiDB:PC110_g338"/>
<name>A0A8T0Y739_9STRA</name>
<accession>A0A8T0Y739</accession>
<sequence>MAEESDSESLEEYSVDGSIVLSDDQLWEEVASLIQRDNCEERCLQDKTAELEKLSRSLSHMSSREKKQSVMTALAMLMKMDTAVRRRGTGERLVFSYYLPLVGRVCRESWCNVFQVSTATITRFWRQIQGGAFSVRAHGGRLNTNAAKIDIRWLVNWFQSFAKKLGDVVPVRVRTKKTIDGEVRKYYSDENYTMLPVFFTWDQLYTEMQNYVKENELDMREPRPSMFQKQLQRYCPTIRIRSPRSNVCDLCSILYVRMKSGVTAELTEELGVHTAAAKLMRLEYQQDLQSISEDHAVIMMDFSQNLMLPGVTSTPSQWYFLSLVNVSGFGIYYANTGIQYNYVYDESVAGKGTDEVNSMLYYFVHQIVIPNGHRKLTIYADNCGGRNKNNFVIKMLLAVAQTGKLETVDLEFFVKGHTKNAADRGFGHIRKRFAKEDMWTTDQLLEVIKESLVSSALVHIPKDNPVMKVFRNIVKEAYKDLLNVQRYQLFQMKKANPGVVSCRAGPNEDIMNQDLRRTFDGIRTDASKVRNLLEAHLEPLQPPAPNFEKKLQMHSKIRPYVPAEYRSDPIYDAPTEEEERLANEAKQARRKASAKKASAKKKKAAADTSGAKATPTKHTEGESTENGMQMNVSVDSPAQPKRGKRALKRAKKDK</sequence>
<proteinExistence type="predicted"/>
<feature type="domain" description="DUF7869" evidence="2">
    <location>
        <begin position="373"/>
        <end position="498"/>
    </location>
</feature>
<evidence type="ECO:0000313" key="4">
    <source>
        <dbReference type="Proteomes" id="UP000735874"/>
    </source>
</evidence>
<organism evidence="3 4">
    <name type="scientific">Phytophthora cactorum</name>
    <dbReference type="NCBI Taxonomy" id="29920"/>
    <lineage>
        <taxon>Eukaryota</taxon>
        <taxon>Sar</taxon>
        <taxon>Stramenopiles</taxon>
        <taxon>Oomycota</taxon>
        <taxon>Peronosporomycetes</taxon>
        <taxon>Peronosporales</taxon>
        <taxon>Peronosporaceae</taxon>
        <taxon>Phytophthora</taxon>
    </lineage>
</organism>
<dbReference type="VEuPathDB" id="FungiDB:PC110_g17053"/>
<protein>
    <recommendedName>
        <fullName evidence="2">DUF7869 domain-containing protein</fullName>
    </recommendedName>
</protein>
<dbReference type="PANTHER" id="PTHR34415:SF1">
    <property type="entry name" value="INTEGRASE CATALYTIC DOMAIN-CONTAINING PROTEIN"/>
    <property type="match status" value="1"/>
</dbReference>
<dbReference type="EMBL" id="RCMG01001518">
    <property type="protein sequence ID" value="KAG2825402.1"/>
    <property type="molecule type" value="Genomic_DNA"/>
</dbReference>
<feature type="region of interest" description="Disordered" evidence="1">
    <location>
        <begin position="576"/>
        <end position="654"/>
    </location>
</feature>
<dbReference type="Proteomes" id="UP000735874">
    <property type="component" value="Unassembled WGS sequence"/>
</dbReference>
<evidence type="ECO:0000313" key="3">
    <source>
        <dbReference type="EMBL" id="KAG2825402.1"/>
    </source>
</evidence>
<dbReference type="PANTHER" id="PTHR34415">
    <property type="entry name" value="INTEGRASE CATALYTIC DOMAIN-CONTAINING PROTEIN"/>
    <property type="match status" value="1"/>
</dbReference>